<organism evidence="2 3">
    <name type="scientific">Dictyobacter vulcani</name>
    <dbReference type="NCBI Taxonomy" id="2607529"/>
    <lineage>
        <taxon>Bacteria</taxon>
        <taxon>Bacillati</taxon>
        <taxon>Chloroflexota</taxon>
        <taxon>Ktedonobacteria</taxon>
        <taxon>Ktedonobacterales</taxon>
        <taxon>Dictyobacteraceae</taxon>
        <taxon>Dictyobacter</taxon>
    </lineage>
</organism>
<dbReference type="Proteomes" id="UP000326912">
    <property type="component" value="Unassembled WGS sequence"/>
</dbReference>
<protein>
    <recommendedName>
        <fullName evidence="1">Helicase XPB/Ssl2 N-terminal domain-containing protein</fullName>
    </recommendedName>
</protein>
<dbReference type="InterPro" id="IPR032830">
    <property type="entry name" value="XPB/Ssl2_N"/>
</dbReference>
<evidence type="ECO:0000313" key="3">
    <source>
        <dbReference type="Proteomes" id="UP000326912"/>
    </source>
</evidence>
<evidence type="ECO:0000259" key="1">
    <source>
        <dbReference type="Pfam" id="PF13625"/>
    </source>
</evidence>
<dbReference type="RefSeq" id="WP_162005186.1">
    <property type="nucleotide sequence ID" value="NZ_BKZW01000001.1"/>
</dbReference>
<reference evidence="2 3" key="1">
    <citation type="submission" date="2019-10" db="EMBL/GenBank/DDBJ databases">
        <title>Dictyobacter vulcani sp. nov., within the class Ktedonobacteria, isolated from soil of volcanic Mt. Zao.</title>
        <authorList>
            <person name="Zheng Y."/>
            <person name="Wang C.M."/>
            <person name="Sakai Y."/>
            <person name="Abe K."/>
            <person name="Yokota A."/>
            <person name="Yabe S."/>
        </authorList>
    </citation>
    <scope>NUCLEOTIDE SEQUENCE [LARGE SCALE GENOMIC DNA]</scope>
    <source>
        <strain evidence="2 3">W12</strain>
    </source>
</reference>
<sequence length="800" mass="90421">MDQNDLELLQTLPLYHLQAMIKARHITVAPHVFHGHSSSTDQTATVSTPVVLEVARYLFDASSIEEFLDELSALEVVLLQELISCGGRANSRDLALYAQTAGLLDAEKKDETTGPERAPGTGGIAIPVGANSLQPPLYPQAHPHGLFEQAIRHLLLLGFVCWGKQTHFVGRDYTSGMHDGVLIMPQTIIKVAQRRWRSASSTSLPDPSEPDEHLYAFQRRLYLYWSFVQTHGQLALVNSGLLARTALRQISEHMGMAAEGEPLRSENDHPQLFFLRLLLMQLGLLAVRQQYLIARPAEEFFTLTVSERTQRCYQAYMETQFWNELIYLSEINVRPVPDPLTPAHEEVVLARQQVVERILAEETGSWHDVSAFIARTKLHVPYLLFPRRYGPRAERYSQGCNPYGWDFRLRRGWLTHREGWHMVEGGFIRAMLAGPLAWMGLVQERQQEAAFQFSFASGTLMRGQSFQETAVVSNRLVVQPNFELVVLAPVSEGFLVKLDRFAERVSLEHIAQYRLTKASVIRAIQRGANAVLILQTLKSAVEGDIPQNVRYSLEEWERQARRIEIWPDATLIEVADSSLLDSFFADSQFQLLFRRRLTPHLAEVIPAQLDAVQQLLWQQNYLPALTVAPDYASISDAPLPVHEPQWRLRPEDGVLEPIYAVLDFYVLAEAILFCEQDPVNGGLRVTAQSLQRALQDGILLEQIIRFLQHYCQEGIPGAFLIKLKLWGGGYERTPHIYVEQTPLLRLSADVLKDLQSDSELAALLGSEIIDGQRLVHVATDKLPRVLAVLRQRGFLPVTGE</sequence>
<accession>A0A5J4KG28</accession>
<comment type="caution">
    <text evidence="2">The sequence shown here is derived from an EMBL/GenBank/DDBJ whole genome shotgun (WGS) entry which is preliminary data.</text>
</comment>
<keyword evidence="3" id="KW-1185">Reference proteome</keyword>
<proteinExistence type="predicted"/>
<feature type="domain" description="Helicase XPB/Ssl2 N-terminal" evidence="1">
    <location>
        <begin position="476"/>
        <end position="596"/>
    </location>
</feature>
<dbReference type="AlphaFoldDB" id="A0A5J4KG28"/>
<dbReference type="Pfam" id="PF13625">
    <property type="entry name" value="Helicase_C_3"/>
    <property type="match status" value="1"/>
</dbReference>
<dbReference type="EMBL" id="BKZW01000001">
    <property type="protein sequence ID" value="GER88404.1"/>
    <property type="molecule type" value="Genomic_DNA"/>
</dbReference>
<name>A0A5J4KG28_9CHLR</name>
<evidence type="ECO:0000313" key="2">
    <source>
        <dbReference type="EMBL" id="GER88404.1"/>
    </source>
</evidence>
<gene>
    <name evidence="2" type="ORF">KDW_25660</name>
</gene>